<protein>
    <submittedName>
        <fullName evidence="1">Uncharacterized protein</fullName>
    </submittedName>
</protein>
<dbReference type="EMBL" id="QNVS01000007">
    <property type="protein sequence ID" value="REC56255.1"/>
    <property type="molecule type" value="Genomic_DNA"/>
</dbReference>
<proteinExistence type="predicted"/>
<dbReference type="PROSITE" id="PS51257">
    <property type="entry name" value="PROKAR_LIPOPROTEIN"/>
    <property type="match status" value="1"/>
</dbReference>
<keyword evidence="2" id="KW-1185">Reference proteome</keyword>
<reference evidence="1 2" key="1">
    <citation type="journal article" date="2006" name="Int. J. Syst. Evol. Microbiol.">
        <title>Chryseobacterium piscium sp. nov., isolated from fish of the South Atlantic Ocean off South Africa.</title>
        <authorList>
            <person name="de Beer H."/>
            <person name="Hugo C.J."/>
            <person name="Jooste P.J."/>
            <person name="Vancanneyt M."/>
            <person name="Coenye T."/>
            <person name="Vandamme P."/>
        </authorList>
    </citation>
    <scope>NUCLEOTIDE SEQUENCE [LARGE SCALE GENOMIC DNA]</scope>
    <source>
        <strain evidence="1 2">CCUG 51923</strain>
    </source>
</reference>
<dbReference type="RefSeq" id="WP_123873364.1">
    <property type="nucleotide sequence ID" value="NZ_QNVS01000007.1"/>
</dbReference>
<evidence type="ECO:0000313" key="1">
    <source>
        <dbReference type="EMBL" id="REC56255.1"/>
    </source>
</evidence>
<accession>A0A3D9BRW3</accession>
<organism evidence="1 2">
    <name type="scientific">Chryseobacterium piscium</name>
    <dbReference type="NCBI Taxonomy" id="333702"/>
    <lineage>
        <taxon>Bacteria</taxon>
        <taxon>Pseudomonadati</taxon>
        <taxon>Bacteroidota</taxon>
        <taxon>Flavobacteriia</taxon>
        <taxon>Flavobacteriales</taxon>
        <taxon>Weeksellaceae</taxon>
        <taxon>Chryseobacterium group</taxon>
        <taxon>Chryseobacterium</taxon>
    </lineage>
</organism>
<comment type="caution">
    <text evidence="1">The sequence shown here is derived from an EMBL/GenBank/DDBJ whole genome shotgun (WGS) entry which is preliminary data.</text>
</comment>
<sequence length="124" mass="14585">MKNFILFYALLFGFLFSCNKPNLPKKYTIEVRQNTWSDMMGDDYQSLSEEITAKNVDEAYYKGYKSYISKQIDAEDFNGEIARRIIISFRVLDEDRKNIVTQVSQKSLDSIHQTVDKQTNYKNN</sequence>
<evidence type="ECO:0000313" key="2">
    <source>
        <dbReference type="Proteomes" id="UP000256512"/>
    </source>
</evidence>
<name>A0A3D9BRW3_9FLAO</name>
<dbReference type="AlphaFoldDB" id="A0A3D9BRW3"/>
<dbReference type="Proteomes" id="UP000256512">
    <property type="component" value="Unassembled WGS sequence"/>
</dbReference>
<gene>
    <name evidence="1" type="ORF">DRF62_04105</name>
</gene>